<evidence type="ECO:0000313" key="4">
    <source>
        <dbReference type="Proteomes" id="UP000013827"/>
    </source>
</evidence>
<feature type="compositionally biased region" description="Low complexity" evidence="1">
    <location>
        <begin position="135"/>
        <end position="144"/>
    </location>
</feature>
<dbReference type="HOGENOM" id="CLU_1655452_0_0_1"/>
<dbReference type="Pfam" id="PF00385">
    <property type="entry name" value="Chromo"/>
    <property type="match status" value="1"/>
</dbReference>
<dbReference type="Proteomes" id="UP000013827">
    <property type="component" value="Unassembled WGS sequence"/>
</dbReference>
<reference evidence="3" key="2">
    <citation type="submission" date="2024-10" db="UniProtKB">
        <authorList>
            <consortium name="EnsemblProtists"/>
        </authorList>
    </citation>
    <scope>IDENTIFICATION</scope>
</reference>
<name>A0A0D3IVC9_EMIH1</name>
<dbReference type="PROSITE" id="PS50013">
    <property type="entry name" value="CHROMO_2"/>
    <property type="match status" value="1"/>
</dbReference>
<evidence type="ECO:0000259" key="2">
    <source>
        <dbReference type="PROSITE" id="PS50013"/>
    </source>
</evidence>
<evidence type="ECO:0000313" key="3">
    <source>
        <dbReference type="EnsemblProtists" id="EOD15214"/>
    </source>
</evidence>
<keyword evidence="4" id="KW-1185">Reference proteome</keyword>
<dbReference type="Gene3D" id="2.40.50.40">
    <property type="match status" value="1"/>
</dbReference>
<dbReference type="InterPro" id="IPR023780">
    <property type="entry name" value="Chromo_domain"/>
</dbReference>
<feature type="region of interest" description="Disordered" evidence="1">
    <location>
        <begin position="97"/>
        <end position="160"/>
    </location>
</feature>
<dbReference type="SUPFAM" id="SSF54160">
    <property type="entry name" value="Chromo domain-like"/>
    <property type="match status" value="1"/>
</dbReference>
<evidence type="ECO:0000256" key="1">
    <source>
        <dbReference type="SAM" id="MobiDB-lite"/>
    </source>
</evidence>
<sequence length="160" mass="18200">MRVHNLLFSAIVTLRSIETSSEITPMNMRDGAPMTRKVDRLLRRRMRSGVAEYLTRWVGYDDESWEPAKALPERMIAAFELQYAADHGHASIPRLLGEGRRELELLEPSPSPKSPSPKPPPSTRTARTAAIAFGRRQISRMSSTMRRRESAVRPVNREAF</sequence>
<protein>
    <recommendedName>
        <fullName evidence="2">Chromo domain-containing protein</fullName>
    </recommendedName>
</protein>
<dbReference type="InterPro" id="IPR000953">
    <property type="entry name" value="Chromo/chromo_shadow_dom"/>
</dbReference>
<dbReference type="SMART" id="SM00298">
    <property type="entry name" value="CHROMO"/>
    <property type="match status" value="1"/>
</dbReference>
<accession>A0A0D3IVC9</accession>
<dbReference type="AlphaFoldDB" id="A0A0D3IVC9"/>
<feature type="compositionally biased region" description="Basic and acidic residues" evidence="1">
    <location>
        <begin position="146"/>
        <end position="160"/>
    </location>
</feature>
<dbReference type="KEGG" id="ehx:EMIHUDRAFT_245930"/>
<dbReference type="GeneID" id="17261366"/>
<feature type="domain" description="Chromo" evidence="2">
    <location>
        <begin position="36"/>
        <end position="71"/>
    </location>
</feature>
<dbReference type="InterPro" id="IPR016197">
    <property type="entry name" value="Chromo-like_dom_sf"/>
</dbReference>
<dbReference type="RefSeq" id="XP_005767643.1">
    <property type="nucleotide sequence ID" value="XM_005767586.1"/>
</dbReference>
<reference evidence="4" key="1">
    <citation type="journal article" date="2013" name="Nature">
        <title>Pan genome of the phytoplankton Emiliania underpins its global distribution.</title>
        <authorList>
            <person name="Read B.A."/>
            <person name="Kegel J."/>
            <person name="Klute M.J."/>
            <person name="Kuo A."/>
            <person name="Lefebvre S.C."/>
            <person name="Maumus F."/>
            <person name="Mayer C."/>
            <person name="Miller J."/>
            <person name="Monier A."/>
            <person name="Salamov A."/>
            <person name="Young J."/>
            <person name="Aguilar M."/>
            <person name="Claverie J.M."/>
            <person name="Frickenhaus S."/>
            <person name="Gonzalez K."/>
            <person name="Herman E.K."/>
            <person name="Lin Y.C."/>
            <person name="Napier J."/>
            <person name="Ogata H."/>
            <person name="Sarno A.F."/>
            <person name="Shmutz J."/>
            <person name="Schroeder D."/>
            <person name="de Vargas C."/>
            <person name="Verret F."/>
            <person name="von Dassow P."/>
            <person name="Valentin K."/>
            <person name="Van de Peer Y."/>
            <person name="Wheeler G."/>
            <person name="Dacks J.B."/>
            <person name="Delwiche C.F."/>
            <person name="Dyhrman S.T."/>
            <person name="Glockner G."/>
            <person name="John U."/>
            <person name="Richards T."/>
            <person name="Worden A.Z."/>
            <person name="Zhang X."/>
            <person name="Grigoriev I.V."/>
            <person name="Allen A.E."/>
            <person name="Bidle K."/>
            <person name="Borodovsky M."/>
            <person name="Bowler C."/>
            <person name="Brownlee C."/>
            <person name="Cock J.M."/>
            <person name="Elias M."/>
            <person name="Gladyshev V.N."/>
            <person name="Groth M."/>
            <person name="Guda C."/>
            <person name="Hadaegh A."/>
            <person name="Iglesias-Rodriguez M.D."/>
            <person name="Jenkins J."/>
            <person name="Jones B.M."/>
            <person name="Lawson T."/>
            <person name="Leese F."/>
            <person name="Lindquist E."/>
            <person name="Lobanov A."/>
            <person name="Lomsadze A."/>
            <person name="Malik S.B."/>
            <person name="Marsh M.E."/>
            <person name="Mackinder L."/>
            <person name="Mock T."/>
            <person name="Mueller-Roeber B."/>
            <person name="Pagarete A."/>
            <person name="Parker M."/>
            <person name="Probert I."/>
            <person name="Quesneville H."/>
            <person name="Raines C."/>
            <person name="Rensing S.A."/>
            <person name="Riano-Pachon D.M."/>
            <person name="Richier S."/>
            <person name="Rokitta S."/>
            <person name="Shiraiwa Y."/>
            <person name="Soanes D.M."/>
            <person name="van der Giezen M."/>
            <person name="Wahlund T.M."/>
            <person name="Williams B."/>
            <person name="Wilson W."/>
            <person name="Wolfe G."/>
            <person name="Wurch L.L."/>
        </authorList>
    </citation>
    <scope>NUCLEOTIDE SEQUENCE</scope>
</reference>
<organism evidence="3 4">
    <name type="scientific">Emiliania huxleyi (strain CCMP1516)</name>
    <dbReference type="NCBI Taxonomy" id="280463"/>
    <lineage>
        <taxon>Eukaryota</taxon>
        <taxon>Haptista</taxon>
        <taxon>Haptophyta</taxon>
        <taxon>Prymnesiophyceae</taxon>
        <taxon>Isochrysidales</taxon>
        <taxon>Noelaerhabdaceae</taxon>
        <taxon>Emiliania</taxon>
    </lineage>
</organism>
<proteinExistence type="predicted"/>
<feature type="compositionally biased region" description="Pro residues" evidence="1">
    <location>
        <begin position="109"/>
        <end position="122"/>
    </location>
</feature>
<dbReference type="CDD" id="cd00024">
    <property type="entry name" value="CD_CSD"/>
    <property type="match status" value="1"/>
</dbReference>
<dbReference type="PaxDb" id="2903-EOD15214"/>
<dbReference type="EnsemblProtists" id="EOD15214">
    <property type="protein sequence ID" value="EOD15214"/>
    <property type="gene ID" value="EMIHUDRAFT_245930"/>
</dbReference>